<gene>
    <name evidence="2" type="ORF">Cgig2_024027</name>
</gene>
<dbReference type="AlphaFoldDB" id="A0A9Q1QJ20"/>
<accession>A0A9Q1QJ20</accession>
<evidence type="ECO:0000313" key="3">
    <source>
        <dbReference type="Proteomes" id="UP001153076"/>
    </source>
</evidence>
<organism evidence="2 3">
    <name type="scientific">Carnegiea gigantea</name>
    <dbReference type="NCBI Taxonomy" id="171969"/>
    <lineage>
        <taxon>Eukaryota</taxon>
        <taxon>Viridiplantae</taxon>
        <taxon>Streptophyta</taxon>
        <taxon>Embryophyta</taxon>
        <taxon>Tracheophyta</taxon>
        <taxon>Spermatophyta</taxon>
        <taxon>Magnoliopsida</taxon>
        <taxon>eudicotyledons</taxon>
        <taxon>Gunneridae</taxon>
        <taxon>Pentapetalae</taxon>
        <taxon>Caryophyllales</taxon>
        <taxon>Cactineae</taxon>
        <taxon>Cactaceae</taxon>
        <taxon>Cactoideae</taxon>
        <taxon>Echinocereeae</taxon>
        <taxon>Carnegiea</taxon>
    </lineage>
</organism>
<sequence length="247" mass="28320">MVFPRTLNVDEMALYILENFEWYWREVVFPPLPFPYDYKDLCLDFDLATAEGAARDFLLPKMAQVVFLEMLLNDAVKLGVLRRWMIDIMESALKELRWSTFEEWLWCNRDNILRAHRLEIDSNQEEDLESSNGSPLPSDDSNEIASPFQGAKSVAFRPSSRTLGPEDPFRSPWGEDRPLSRASTLLTLFGSFKDSGHPLGRSIELLAPWWLGPSERPMGYAIGSPAPCRGHKYSEEITNVRVPHIRG</sequence>
<name>A0A9Q1QJ20_9CARY</name>
<evidence type="ECO:0000256" key="1">
    <source>
        <dbReference type="SAM" id="MobiDB-lite"/>
    </source>
</evidence>
<reference evidence="2" key="1">
    <citation type="submission" date="2022-04" db="EMBL/GenBank/DDBJ databases">
        <title>Carnegiea gigantea Genome sequencing and assembly v2.</title>
        <authorList>
            <person name="Copetti D."/>
            <person name="Sanderson M.J."/>
            <person name="Burquez A."/>
            <person name="Wojciechowski M.F."/>
        </authorList>
    </citation>
    <scope>NUCLEOTIDE SEQUENCE</scope>
    <source>
        <strain evidence="2">SGP5-SGP5p</strain>
        <tissue evidence="2">Aerial part</tissue>
    </source>
</reference>
<feature type="region of interest" description="Disordered" evidence="1">
    <location>
        <begin position="124"/>
        <end position="144"/>
    </location>
</feature>
<keyword evidence="3" id="KW-1185">Reference proteome</keyword>
<protein>
    <submittedName>
        <fullName evidence="2">Uncharacterized protein</fullName>
    </submittedName>
</protein>
<evidence type="ECO:0000313" key="2">
    <source>
        <dbReference type="EMBL" id="KAJ8444463.1"/>
    </source>
</evidence>
<dbReference type="Proteomes" id="UP001153076">
    <property type="component" value="Unassembled WGS sequence"/>
</dbReference>
<feature type="compositionally biased region" description="Basic and acidic residues" evidence="1">
    <location>
        <begin position="167"/>
        <end position="176"/>
    </location>
</feature>
<proteinExistence type="predicted"/>
<comment type="caution">
    <text evidence="2">The sequence shown here is derived from an EMBL/GenBank/DDBJ whole genome shotgun (WGS) entry which is preliminary data.</text>
</comment>
<dbReference type="EMBL" id="JAKOGI010000097">
    <property type="protein sequence ID" value="KAJ8444463.1"/>
    <property type="molecule type" value="Genomic_DNA"/>
</dbReference>
<feature type="region of interest" description="Disordered" evidence="1">
    <location>
        <begin position="156"/>
        <end position="176"/>
    </location>
</feature>